<keyword evidence="2" id="KW-1185">Reference proteome</keyword>
<dbReference type="Proteomes" id="UP000821845">
    <property type="component" value="Chromosome 1"/>
</dbReference>
<evidence type="ECO:0000313" key="1">
    <source>
        <dbReference type="EMBL" id="KAH6948684.1"/>
    </source>
</evidence>
<dbReference type="EMBL" id="CM023481">
    <property type="protein sequence ID" value="KAH6948684.1"/>
    <property type="molecule type" value="Genomic_DNA"/>
</dbReference>
<reference evidence="1" key="1">
    <citation type="submission" date="2020-05" db="EMBL/GenBank/DDBJ databases">
        <title>Large-scale comparative analyses of tick genomes elucidate their genetic diversity and vector capacities.</title>
        <authorList>
            <person name="Jia N."/>
            <person name="Wang J."/>
            <person name="Shi W."/>
            <person name="Du L."/>
            <person name="Sun Y."/>
            <person name="Zhan W."/>
            <person name="Jiang J."/>
            <person name="Wang Q."/>
            <person name="Zhang B."/>
            <person name="Ji P."/>
            <person name="Sakyi L.B."/>
            <person name="Cui X."/>
            <person name="Yuan T."/>
            <person name="Jiang B."/>
            <person name="Yang W."/>
            <person name="Lam T.T.-Y."/>
            <person name="Chang Q."/>
            <person name="Ding S."/>
            <person name="Wang X."/>
            <person name="Zhu J."/>
            <person name="Ruan X."/>
            <person name="Zhao L."/>
            <person name="Wei J."/>
            <person name="Que T."/>
            <person name="Du C."/>
            <person name="Cheng J."/>
            <person name="Dai P."/>
            <person name="Han X."/>
            <person name="Huang E."/>
            <person name="Gao Y."/>
            <person name="Liu J."/>
            <person name="Shao H."/>
            <person name="Ye R."/>
            <person name="Li L."/>
            <person name="Wei W."/>
            <person name="Wang X."/>
            <person name="Wang C."/>
            <person name="Yang T."/>
            <person name="Huo Q."/>
            <person name="Li W."/>
            <person name="Guo W."/>
            <person name="Chen H."/>
            <person name="Zhou L."/>
            <person name="Ni X."/>
            <person name="Tian J."/>
            <person name="Zhou Y."/>
            <person name="Sheng Y."/>
            <person name="Liu T."/>
            <person name="Pan Y."/>
            <person name="Xia L."/>
            <person name="Li J."/>
            <person name="Zhao F."/>
            <person name="Cao W."/>
        </authorList>
    </citation>
    <scope>NUCLEOTIDE SEQUENCE</scope>
    <source>
        <strain evidence="1">Hyas-2018</strain>
    </source>
</reference>
<accession>A0ACB7TUM2</accession>
<gene>
    <name evidence="1" type="ORF">HPB50_025857</name>
</gene>
<comment type="caution">
    <text evidence="1">The sequence shown here is derived from an EMBL/GenBank/DDBJ whole genome shotgun (WGS) entry which is preliminary data.</text>
</comment>
<name>A0ACB7TUM2_HYAAI</name>
<evidence type="ECO:0000313" key="2">
    <source>
        <dbReference type="Proteomes" id="UP000821845"/>
    </source>
</evidence>
<proteinExistence type="predicted"/>
<protein>
    <submittedName>
        <fullName evidence="1">Uncharacterized protein</fullName>
    </submittedName>
</protein>
<organism evidence="1 2">
    <name type="scientific">Hyalomma asiaticum</name>
    <name type="common">Tick</name>
    <dbReference type="NCBI Taxonomy" id="266040"/>
    <lineage>
        <taxon>Eukaryota</taxon>
        <taxon>Metazoa</taxon>
        <taxon>Ecdysozoa</taxon>
        <taxon>Arthropoda</taxon>
        <taxon>Chelicerata</taxon>
        <taxon>Arachnida</taxon>
        <taxon>Acari</taxon>
        <taxon>Parasitiformes</taxon>
        <taxon>Ixodida</taxon>
        <taxon>Ixodoidea</taxon>
        <taxon>Ixodidae</taxon>
        <taxon>Hyalomminae</taxon>
        <taxon>Hyalomma</taxon>
    </lineage>
</organism>
<sequence>MATPPRSLGKNKSGHILNSDSRNVIFHCYTYWRNREPEHSVEDTSKFVANMLGVGERTVFRVKEEVKASHFSGGKLTMPSRKRLNIAENRRCSAKFDSFTLCGLRSCVHSFFRSNKVVTVEKITTEFSERMELQSLRRCTVHRLLAEIGFKHEKRSCNSLLMDWNDITDWWNRDLRDVERYRVEGRKVSYLDEIWVMAGQARSILWTDTVVQKCGRLFA</sequence>